<protein>
    <submittedName>
        <fullName evidence="1">Uncharacterized protein</fullName>
    </submittedName>
</protein>
<organism evidence="1">
    <name type="scientific">marine sediment metagenome</name>
    <dbReference type="NCBI Taxonomy" id="412755"/>
    <lineage>
        <taxon>unclassified sequences</taxon>
        <taxon>metagenomes</taxon>
        <taxon>ecological metagenomes</taxon>
    </lineage>
</organism>
<evidence type="ECO:0000313" key="1">
    <source>
        <dbReference type="EMBL" id="GAH58216.1"/>
    </source>
</evidence>
<sequence>SAKSAFQGSPNSKNLKKEIDKLTELYKKTFPEHIKVYKTGSIISIRDLIKLAVSRGTPLEAVRDRIEKSKTGTPWEILSEEWMKEMKRPKTPQEIIEYQKKRFGWSAYEQIREAKAG</sequence>
<comment type="caution">
    <text evidence="1">The sequence shown here is derived from an EMBL/GenBank/DDBJ whole genome shotgun (WGS) entry which is preliminary data.</text>
</comment>
<dbReference type="AlphaFoldDB" id="X1GJW5"/>
<accession>X1GJW5</accession>
<feature type="non-terminal residue" evidence="1">
    <location>
        <position position="1"/>
    </location>
</feature>
<proteinExistence type="predicted"/>
<gene>
    <name evidence="1" type="ORF">S03H2_28637</name>
</gene>
<name>X1GJW5_9ZZZZ</name>
<reference evidence="1" key="1">
    <citation type="journal article" date="2014" name="Front. Microbiol.">
        <title>High frequency of phylogenetically diverse reductive dehalogenase-homologous genes in deep subseafloor sedimentary metagenomes.</title>
        <authorList>
            <person name="Kawai M."/>
            <person name="Futagami T."/>
            <person name="Toyoda A."/>
            <person name="Takaki Y."/>
            <person name="Nishi S."/>
            <person name="Hori S."/>
            <person name="Arai W."/>
            <person name="Tsubouchi T."/>
            <person name="Morono Y."/>
            <person name="Uchiyama I."/>
            <person name="Ito T."/>
            <person name="Fujiyama A."/>
            <person name="Inagaki F."/>
            <person name="Takami H."/>
        </authorList>
    </citation>
    <scope>NUCLEOTIDE SEQUENCE</scope>
    <source>
        <strain evidence="1">Expedition CK06-06</strain>
    </source>
</reference>
<dbReference type="EMBL" id="BARU01017257">
    <property type="protein sequence ID" value="GAH58216.1"/>
    <property type="molecule type" value="Genomic_DNA"/>
</dbReference>